<keyword evidence="1" id="KW-0732">Signal</keyword>
<evidence type="ECO:0000313" key="3">
    <source>
        <dbReference type="Proteomes" id="UP000623467"/>
    </source>
</evidence>
<comment type="caution">
    <text evidence="2">The sequence shown here is derived from an EMBL/GenBank/DDBJ whole genome shotgun (WGS) entry which is preliminary data.</text>
</comment>
<feature type="signal peptide" evidence="1">
    <location>
        <begin position="1"/>
        <end position="22"/>
    </location>
</feature>
<organism evidence="2 3">
    <name type="scientific">Mycena sanguinolenta</name>
    <dbReference type="NCBI Taxonomy" id="230812"/>
    <lineage>
        <taxon>Eukaryota</taxon>
        <taxon>Fungi</taxon>
        <taxon>Dikarya</taxon>
        <taxon>Basidiomycota</taxon>
        <taxon>Agaricomycotina</taxon>
        <taxon>Agaricomycetes</taxon>
        <taxon>Agaricomycetidae</taxon>
        <taxon>Agaricales</taxon>
        <taxon>Marasmiineae</taxon>
        <taxon>Mycenaceae</taxon>
        <taxon>Mycena</taxon>
    </lineage>
</organism>
<dbReference type="Proteomes" id="UP000623467">
    <property type="component" value="Unassembled WGS sequence"/>
</dbReference>
<name>A0A8H7CTA8_9AGAR</name>
<keyword evidence="3" id="KW-1185">Reference proteome</keyword>
<dbReference type="EMBL" id="JACAZH010000015">
    <property type="protein sequence ID" value="KAF7349584.1"/>
    <property type="molecule type" value="Genomic_DNA"/>
</dbReference>
<evidence type="ECO:0000313" key="2">
    <source>
        <dbReference type="EMBL" id="KAF7349584.1"/>
    </source>
</evidence>
<accession>A0A8H7CTA8</accession>
<reference evidence="2" key="1">
    <citation type="submission" date="2020-05" db="EMBL/GenBank/DDBJ databases">
        <title>Mycena genomes resolve the evolution of fungal bioluminescence.</title>
        <authorList>
            <person name="Tsai I.J."/>
        </authorList>
    </citation>
    <scope>NUCLEOTIDE SEQUENCE</scope>
    <source>
        <strain evidence="2">160909Yilan</strain>
    </source>
</reference>
<protein>
    <submittedName>
        <fullName evidence="2">Uncharacterized protein</fullName>
    </submittedName>
</protein>
<gene>
    <name evidence="2" type="ORF">MSAN_01683700</name>
</gene>
<dbReference type="OrthoDB" id="2981910at2759"/>
<proteinExistence type="predicted"/>
<evidence type="ECO:0000256" key="1">
    <source>
        <dbReference type="SAM" id="SignalP"/>
    </source>
</evidence>
<feature type="chain" id="PRO_5034232234" evidence="1">
    <location>
        <begin position="23"/>
        <end position="151"/>
    </location>
</feature>
<dbReference type="AlphaFoldDB" id="A0A8H7CTA8"/>
<sequence>MNPLGISLVIATLLSKVEPNLAQVTCNTACTEGLFDTVDGNPNSTTCTDAISEQYTVCLECNVEFFGASVAALSQTNYDDYLILCADAGFKLDNLSVVGSFMPFGNTPSRSGGDGGPQVVTDGSVLLRASHFAVGWLAIGALSAALIQRIF</sequence>